<dbReference type="SUPFAM" id="SSF51679">
    <property type="entry name" value="Bacterial luciferase-like"/>
    <property type="match status" value="1"/>
</dbReference>
<organism evidence="9 10">
    <name type="scientific">Streptomyces piniterrae</name>
    <dbReference type="NCBI Taxonomy" id="2571125"/>
    <lineage>
        <taxon>Bacteria</taxon>
        <taxon>Bacillati</taxon>
        <taxon>Actinomycetota</taxon>
        <taxon>Actinomycetes</taxon>
        <taxon>Kitasatosporales</taxon>
        <taxon>Streptomycetaceae</taxon>
        <taxon>Streptomyces</taxon>
    </lineage>
</organism>
<sequence>MPATSTPRPRRLHLNAFLMNAGHHDAAWRHPRTQPERVTDLRYFQHLAQTAERGKLDSIFFADGLALWGKVKHNALGGFEPLTLLSALATVTERIGLIATVSTTFNEPFHTARKFASLDHLSGGRAGWNIVTSGTADEARNFGQDEHLEHSLRYDRAREFLEVATKLWDSWEDDAILLDRTRGIYVDDEKVRPIDHWGEHFVVQGPLNVPRSPQGYPLLVQAGSSEDGKEFAAQYAEAVFTAQQSLADGQSFYKDVKNRLPRHGRSEDDLKILPGICPVIGSTEAEARALEQELTDLQVPEYGLAQLSGMLGTDLTGLPLDGPLPELPEERDINGNKSRFTLVAELARRDGLTLRELIARLGGGRGHRVFAGTPDQIADQLEEWFTQGAADGFNVMPPHLPGGLEDFVDHVVPILQDRGLFRTEYTGRTLREHYGLPRPEGRLAPSATAAEGQPA</sequence>
<evidence type="ECO:0000256" key="7">
    <source>
        <dbReference type="SAM" id="MobiDB-lite"/>
    </source>
</evidence>
<evidence type="ECO:0000313" key="9">
    <source>
        <dbReference type="EMBL" id="TJZ57243.1"/>
    </source>
</evidence>
<dbReference type="NCBIfam" id="TIGR03860">
    <property type="entry name" value="FMN_nitrolo"/>
    <property type="match status" value="1"/>
</dbReference>
<feature type="binding site" evidence="6">
    <location>
        <position position="63"/>
    </location>
    <ligand>
        <name>FMN</name>
        <dbReference type="ChEBI" id="CHEBI:58210"/>
    </ligand>
</feature>
<evidence type="ECO:0000256" key="2">
    <source>
        <dbReference type="ARBA" id="ARBA00022643"/>
    </source>
</evidence>
<comment type="similarity">
    <text evidence="5">Belongs to the NtaA/SnaA/DszA monooxygenase family.</text>
</comment>
<dbReference type="PIRSF" id="PIRSF000337">
    <property type="entry name" value="NTA_MOA"/>
    <property type="match status" value="1"/>
</dbReference>
<dbReference type="GO" id="GO:0004497">
    <property type="term" value="F:monooxygenase activity"/>
    <property type="evidence" value="ECO:0007669"/>
    <property type="project" value="UniProtKB-KW"/>
</dbReference>
<name>A0A4U0NRW2_9ACTN</name>
<feature type="domain" description="Luciferase-like" evidence="8">
    <location>
        <begin position="33"/>
        <end position="389"/>
    </location>
</feature>
<keyword evidence="2 6" id="KW-0288">FMN</keyword>
<evidence type="ECO:0000256" key="5">
    <source>
        <dbReference type="ARBA" id="ARBA00033748"/>
    </source>
</evidence>
<feature type="binding site" evidence="6">
    <location>
        <position position="150"/>
    </location>
    <ligand>
        <name>FMN</name>
        <dbReference type="ChEBI" id="CHEBI:58210"/>
    </ligand>
</feature>
<dbReference type="AlphaFoldDB" id="A0A4U0NRW2"/>
<protein>
    <submittedName>
        <fullName evidence="9">LLM class flavin-dependent oxidoreductase</fullName>
    </submittedName>
</protein>
<evidence type="ECO:0000256" key="3">
    <source>
        <dbReference type="ARBA" id="ARBA00023002"/>
    </source>
</evidence>
<proteinExistence type="inferred from homology"/>
<keyword evidence="10" id="KW-1185">Reference proteome</keyword>
<comment type="caution">
    <text evidence="9">The sequence shown here is derived from an EMBL/GenBank/DDBJ whole genome shotgun (WGS) entry which is preliminary data.</text>
</comment>
<evidence type="ECO:0000256" key="1">
    <source>
        <dbReference type="ARBA" id="ARBA00022630"/>
    </source>
</evidence>
<dbReference type="OrthoDB" id="3265338at2"/>
<dbReference type="RefSeq" id="WP_136738862.1">
    <property type="nucleotide sequence ID" value="NZ_SUMB01000002.1"/>
</dbReference>
<dbReference type="InterPro" id="IPR036661">
    <property type="entry name" value="Luciferase-like_sf"/>
</dbReference>
<evidence type="ECO:0000259" key="8">
    <source>
        <dbReference type="Pfam" id="PF00296"/>
    </source>
</evidence>
<gene>
    <name evidence="9" type="ORF">FCH28_07335</name>
</gene>
<reference evidence="9 10" key="1">
    <citation type="submission" date="2019-04" db="EMBL/GenBank/DDBJ databases">
        <title>Streptomyces piniterrae sp. nov., a heliquinomycin-producing actinomycete isolated from rhizosphere soil of Pinus yunnanensis.</title>
        <authorList>
            <person name="Zhuang X."/>
            <person name="Zhao J."/>
        </authorList>
    </citation>
    <scope>NUCLEOTIDE SEQUENCE [LARGE SCALE GENOMIC DNA]</scope>
    <source>
        <strain evidence="10">jys28</strain>
    </source>
</reference>
<dbReference type="EMBL" id="SUMB01000002">
    <property type="protein sequence ID" value="TJZ57243.1"/>
    <property type="molecule type" value="Genomic_DNA"/>
</dbReference>
<keyword evidence="3" id="KW-0560">Oxidoreductase</keyword>
<dbReference type="PANTHER" id="PTHR30011">
    <property type="entry name" value="ALKANESULFONATE MONOOXYGENASE-RELATED"/>
    <property type="match status" value="1"/>
</dbReference>
<feature type="binding site" evidence="6">
    <location>
        <position position="100"/>
    </location>
    <ligand>
        <name>FMN</name>
        <dbReference type="ChEBI" id="CHEBI:58210"/>
    </ligand>
</feature>
<dbReference type="Gene3D" id="3.20.20.30">
    <property type="entry name" value="Luciferase-like domain"/>
    <property type="match status" value="1"/>
</dbReference>
<dbReference type="InterPro" id="IPR016215">
    <property type="entry name" value="NTA_MOA"/>
</dbReference>
<dbReference type="CDD" id="cd01095">
    <property type="entry name" value="Nitrilotriacetate_monoxgenase"/>
    <property type="match status" value="1"/>
</dbReference>
<feature type="binding site" evidence="6">
    <location>
        <position position="154"/>
    </location>
    <ligand>
        <name>FMN</name>
        <dbReference type="ChEBI" id="CHEBI:58210"/>
    </ligand>
</feature>
<keyword evidence="4" id="KW-0503">Monooxygenase</keyword>
<accession>A0A4U0NRW2</accession>
<evidence type="ECO:0000313" key="10">
    <source>
        <dbReference type="Proteomes" id="UP000308697"/>
    </source>
</evidence>
<dbReference type="PANTHER" id="PTHR30011:SF16">
    <property type="entry name" value="C2H2 FINGER DOMAIN TRANSCRIPTION FACTOR (EUROFUNG)-RELATED"/>
    <property type="match status" value="1"/>
</dbReference>
<dbReference type="Proteomes" id="UP000308697">
    <property type="component" value="Unassembled WGS sequence"/>
</dbReference>
<feature type="binding site" evidence="6">
    <location>
        <position position="225"/>
    </location>
    <ligand>
        <name>FMN</name>
        <dbReference type="ChEBI" id="CHEBI:58210"/>
    </ligand>
</feature>
<dbReference type="InterPro" id="IPR011251">
    <property type="entry name" value="Luciferase-like_dom"/>
</dbReference>
<evidence type="ECO:0000256" key="4">
    <source>
        <dbReference type="ARBA" id="ARBA00023033"/>
    </source>
</evidence>
<dbReference type="GO" id="GO:0016705">
    <property type="term" value="F:oxidoreductase activity, acting on paired donors, with incorporation or reduction of molecular oxygen"/>
    <property type="evidence" value="ECO:0007669"/>
    <property type="project" value="InterPro"/>
</dbReference>
<feature type="region of interest" description="Disordered" evidence="7">
    <location>
        <begin position="434"/>
        <end position="455"/>
    </location>
</feature>
<feature type="binding site" evidence="6">
    <location>
        <position position="224"/>
    </location>
    <ligand>
        <name>FMN</name>
        <dbReference type="ChEBI" id="CHEBI:58210"/>
    </ligand>
</feature>
<dbReference type="Pfam" id="PF00296">
    <property type="entry name" value="Bac_luciferase"/>
    <property type="match status" value="1"/>
</dbReference>
<dbReference type="InterPro" id="IPR051260">
    <property type="entry name" value="Diverse_substr_monoxygenases"/>
</dbReference>
<evidence type="ECO:0000256" key="6">
    <source>
        <dbReference type="PIRSR" id="PIRSR000337-1"/>
    </source>
</evidence>
<keyword evidence="1 6" id="KW-0285">Flavoprotein</keyword>